<dbReference type="CDD" id="cd06223">
    <property type="entry name" value="PRTases_typeI"/>
    <property type="match status" value="1"/>
</dbReference>
<dbReference type="SMART" id="SM01400">
    <property type="entry name" value="Pribosyltran_N"/>
    <property type="match status" value="1"/>
</dbReference>
<dbReference type="PROSITE" id="PS51382">
    <property type="entry name" value="SPX"/>
    <property type="match status" value="1"/>
</dbReference>
<dbReference type="GO" id="GO:0006015">
    <property type="term" value="P:5-phosphoribose 1-diphosphate biosynthetic process"/>
    <property type="evidence" value="ECO:0007669"/>
    <property type="project" value="TreeGrafter"/>
</dbReference>
<sequence length="586" mass="65133">MLATGKQPSEGITFHRKLLSEYNAEFTLGNYVSYFELKELVRAFGNASKEEEKASIETKFFALLQESYRRVKGFLMEREREALKRSFSLKQYTEEELRGLDASLIPSVFHEVRTVARYRDMNIAAFGKILRKFFERCAVDSPSRQGKIRAADAIISESEVSIPSSDVNAVLNDLCTMYGIVFKKSFEETMKTMDLYSNCDRSTARRVVPLSETYFFHRHFSHREAQGHFSMKIMSGRCSKFVCKMVCEQLQCNRLKARVESFANGEVSVVLDEAVRGDDVFVIQSMGAAPDISLSTSIMELALMLQTSLQNSAKRVTAVIPYIAYTKNTASVAAIAEILVLMGCRHVITVDLHKEQVEGMFPNTPVDNVSAKLEFIKSLTQILRDEGHDFTNICVVSPDSDTVARAHSFADSFMKFAGLSKAEQFIPICTTVKRVHGIDTPASLSASPNKEDFPVAPPKGMLSSPARGSLGTIDVVGNVEGRLCIIVDAVIDEAINITKCAQRLKQKGAKRIIAIATHAIFSDAAVERLVASPIDIIIISDSINQDDALRIPEMAKKLRIVSIAPLLAQAMQKVHTENTLTSMYEK</sequence>
<proteinExistence type="inferred from homology"/>
<keyword evidence="4" id="KW-0418">Kinase</keyword>
<dbReference type="SUPFAM" id="SSF53271">
    <property type="entry name" value="PRTase-like"/>
    <property type="match status" value="1"/>
</dbReference>
<dbReference type="OMA" id="CEKMITE"/>
<keyword evidence="5" id="KW-1185">Reference proteome</keyword>
<keyword evidence="4" id="KW-0808">Transferase</keyword>
<dbReference type="NCBIfam" id="TIGR01251">
    <property type="entry name" value="ribP_PPkin"/>
    <property type="match status" value="1"/>
</dbReference>
<dbReference type="Pfam" id="PF13793">
    <property type="entry name" value="Pribosyltran_N"/>
    <property type="match status" value="1"/>
</dbReference>
<dbReference type="GO" id="GO:0005737">
    <property type="term" value="C:cytoplasm"/>
    <property type="evidence" value="ECO:0007669"/>
    <property type="project" value="TreeGrafter"/>
</dbReference>
<protein>
    <submittedName>
        <fullName evidence="4">Ribose-phosphate pyrophosphokinase, putative</fullName>
    </submittedName>
</protein>
<dbReference type="VEuPathDB" id="TriTrypDB:BSAL_69400"/>
<dbReference type="AlphaFoldDB" id="A0A0S4IR80"/>
<dbReference type="PANTHER" id="PTHR10210:SF111">
    <property type="entry name" value="PYROPHOSPHOKINASE, PUTATIVE-RELATED"/>
    <property type="match status" value="1"/>
</dbReference>
<accession>A0A0S4IR80</accession>
<evidence type="ECO:0000256" key="2">
    <source>
        <dbReference type="ARBA" id="ARBA00022727"/>
    </source>
</evidence>
<evidence type="ECO:0000313" key="4">
    <source>
        <dbReference type="EMBL" id="CUG00849.1"/>
    </source>
</evidence>
<dbReference type="InterPro" id="IPR029099">
    <property type="entry name" value="Pribosyltran_N"/>
</dbReference>
<dbReference type="GO" id="GO:0016301">
    <property type="term" value="F:kinase activity"/>
    <property type="evidence" value="ECO:0007669"/>
    <property type="project" value="UniProtKB-KW"/>
</dbReference>
<dbReference type="OrthoDB" id="413572at2759"/>
<dbReference type="InterPro" id="IPR005946">
    <property type="entry name" value="Rib-P_diPkinase"/>
</dbReference>
<dbReference type="EMBL" id="CYKH01000489">
    <property type="protein sequence ID" value="CUG00849.1"/>
    <property type="molecule type" value="Genomic_DNA"/>
</dbReference>
<dbReference type="Gene3D" id="3.40.50.2020">
    <property type="match status" value="2"/>
</dbReference>
<organism evidence="4 5">
    <name type="scientific">Bodo saltans</name>
    <name type="common">Flagellated protozoan</name>
    <dbReference type="NCBI Taxonomy" id="75058"/>
    <lineage>
        <taxon>Eukaryota</taxon>
        <taxon>Discoba</taxon>
        <taxon>Euglenozoa</taxon>
        <taxon>Kinetoplastea</taxon>
        <taxon>Metakinetoplastina</taxon>
        <taxon>Eubodonida</taxon>
        <taxon>Bodonidae</taxon>
        <taxon>Bodo</taxon>
    </lineage>
</organism>
<dbReference type="FunFam" id="3.40.50.2020:FF:000014">
    <property type="entry name" value="Ribose-phosphate pyrophosphokinase 1"/>
    <property type="match status" value="1"/>
</dbReference>
<reference evidence="5" key="1">
    <citation type="submission" date="2015-09" db="EMBL/GenBank/DDBJ databases">
        <authorList>
            <consortium name="Pathogen Informatics"/>
        </authorList>
    </citation>
    <scope>NUCLEOTIDE SEQUENCE [LARGE SCALE GENOMIC DNA]</scope>
    <source>
        <strain evidence="5">Lake Konstanz</strain>
    </source>
</reference>
<dbReference type="GO" id="GO:0000287">
    <property type="term" value="F:magnesium ion binding"/>
    <property type="evidence" value="ECO:0007669"/>
    <property type="project" value="InterPro"/>
</dbReference>
<dbReference type="InterPro" id="IPR029057">
    <property type="entry name" value="PRTase-like"/>
</dbReference>
<comment type="similarity">
    <text evidence="1">Belongs to the ribose-phosphate pyrophosphokinase family.</text>
</comment>
<dbReference type="GO" id="GO:0002189">
    <property type="term" value="C:ribose phosphate diphosphokinase complex"/>
    <property type="evidence" value="ECO:0007669"/>
    <property type="project" value="TreeGrafter"/>
</dbReference>
<dbReference type="PANTHER" id="PTHR10210">
    <property type="entry name" value="RIBOSE-PHOSPHATE DIPHOSPHOKINASE FAMILY MEMBER"/>
    <property type="match status" value="1"/>
</dbReference>
<dbReference type="GO" id="GO:0004749">
    <property type="term" value="F:ribose phosphate diphosphokinase activity"/>
    <property type="evidence" value="ECO:0007669"/>
    <property type="project" value="TreeGrafter"/>
</dbReference>
<name>A0A0S4IR80_BODSA</name>
<dbReference type="Pfam" id="PF14572">
    <property type="entry name" value="Pribosyl_synth"/>
    <property type="match status" value="1"/>
</dbReference>
<dbReference type="Proteomes" id="UP000051952">
    <property type="component" value="Unassembled WGS sequence"/>
</dbReference>
<dbReference type="InterPro" id="IPR000836">
    <property type="entry name" value="PRTase_dom"/>
</dbReference>
<evidence type="ECO:0000259" key="3">
    <source>
        <dbReference type="PROSITE" id="PS51382"/>
    </source>
</evidence>
<dbReference type="GO" id="GO:0006164">
    <property type="term" value="P:purine nucleotide biosynthetic process"/>
    <property type="evidence" value="ECO:0007669"/>
    <property type="project" value="TreeGrafter"/>
</dbReference>
<dbReference type="InterPro" id="IPR004331">
    <property type="entry name" value="SPX_dom"/>
</dbReference>
<evidence type="ECO:0000313" key="5">
    <source>
        <dbReference type="Proteomes" id="UP000051952"/>
    </source>
</evidence>
<gene>
    <name evidence="4" type="ORF">BSAL_69400</name>
</gene>
<evidence type="ECO:0000256" key="1">
    <source>
        <dbReference type="ARBA" id="ARBA00006478"/>
    </source>
</evidence>
<keyword evidence="2" id="KW-0545">Nucleotide biosynthesis</keyword>
<feature type="domain" description="SPX" evidence="3">
    <location>
        <begin position="12"/>
        <end position="147"/>
    </location>
</feature>